<dbReference type="OrthoDB" id="9813918at2"/>
<dbReference type="AlphaFoldDB" id="A0A420DIC9"/>
<gene>
    <name evidence="2" type="ORF">C8N30_3084</name>
</gene>
<organism evidence="2 3">
    <name type="scientific">Sulfitobacter guttiformis</name>
    <dbReference type="NCBI Taxonomy" id="74349"/>
    <lineage>
        <taxon>Bacteria</taxon>
        <taxon>Pseudomonadati</taxon>
        <taxon>Pseudomonadota</taxon>
        <taxon>Alphaproteobacteria</taxon>
        <taxon>Rhodobacterales</taxon>
        <taxon>Roseobacteraceae</taxon>
        <taxon>Sulfitobacter</taxon>
    </lineage>
</organism>
<dbReference type="InterPro" id="IPR004843">
    <property type="entry name" value="Calcineurin-like_PHP"/>
</dbReference>
<reference evidence="2 3" key="1">
    <citation type="submission" date="2018-09" db="EMBL/GenBank/DDBJ databases">
        <title>Genomic Encyclopedia of Archaeal and Bacterial Type Strains, Phase II (KMG-II): from individual species to whole genera.</title>
        <authorList>
            <person name="Goeker M."/>
        </authorList>
    </citation>
    <scope>NUCLEOTIDE SEQUENCE [LARGE SCALE GENOMIC DNA]</scope>
    <source>
        <strain evidence="2 3">DSM 11458</strain>
    </source>
</reference>
<dbReference type="EMBL" id="RAQK01000002">
    <property type="protein sequence ID" value="RKE93980.1"/>
    <property type="molecule type" value="Genomic_DNA"/>
</dbReference>
<keyword evidence="3" id="KW-1185">Reference proteome</keyword>
<dbReference type="CDD" id="cd00838">
    <property type="entry name" value="MPP_superfamily"/>
    <property type="match status" value="1"/>
</dbReference>
<dbReference type="GO" id="GO:0005737">
    <property type="term" value="C:cytoplasm"/>
    <property type="evidence" value="ECO:0007669"/>
    <property type="project" value="TreeGrafter"/>
</dbReference>
<feature type="domain" description="Calcineurin-like phosphoesterase" evidence="1">
    <location>
        <begin position="21"/>
        <end position="183"/>
    </location>
</feature>
<dbReference type="PANTHER" id="PTHR42850">
    <property type="entry name" value="METALLOPHOSPHOESTERASE"/>
    <property type="match status" value="1"/>
</dbReference>
<dbReference type="PANTHER" id="PTHR42850:SF2">
    <property type="entry name" value="BLL5683 PROTEIN"/>
    <property type="match status" value="1"/>
</dbReference>
<dbReference type="PIRSF" id="PIRSF000883">
    <property type="entry name" value="Pesterase_MJ0912"/>
    <property type="match status" value="1"/>
</dbReference>
<proteinExistence type="predicted"/>
<dbReference type="InterPro" id="IPR050126">
    <property type="entry name" value="Ap4A_hydrolase"/>
</dbReference>
<name>A0A420DIC9_9RHOB</name>
<evidence type="ECO:0000313" key="2">
    <source>
        <dbReference type="EMBL" id="RKE93980.1"/>
    </source>
</evidence>
<dbReference type="InterPro" id="IPR029052">
    <property type="entry name" value="Metallo-depent_PP-like"/>
</dbReference>
<protein>
    <submittedName>
        <fullName evidence="2">Calcineurin-like phosphoesterase family protein</fullName>
    </submittedName>
</protein>
<evidence type="ECO:0000259" key="1">
    <source>
        <dbReference type="Pfam" id="PF00149"/>
    </source>
</evidence>
<sequence>MKHRDLGVLDGDVLLFGGPYSNLQATQAVLAQARLRGIAADHVICTGDIVAYCGAPLSCVAAVRASGCAVLAGNCEMQLAQSAADCGCGFEEGTTCDRLSVAWYAFAQSQLGAADRTWMAGLPDTLSFVHHGKRYGVLHGGVRDIARFIWETDTAEVFEAEWTALEAVTGPLDGVIAGHSGLPFMRQTARGQWMNAGVIGMPPHDGAAQTRFAQMRNGAFSIETLDYDAAAAAADMDAAHLPADYRDALLRGYWPSEDVLPSALRIADADRG</sequence>
<dbReference type="Gene3D" id="3.60.21.10">
    <property type="match status" value="1"/>
</dbReference>
<comment type="caution">
    <text evidence="2">The sequence shown here is derived from an EMBL/GenBank/DDBJ whole genome shotgun (WGS) entry which is preliminary data.</text>
</comment>
<dbReference type="Pfam" id="PF00149">
    <property type="entry name" value="Metallophos"/>
    <property type="match status" value="1"/>
</dbReference>
<dbReference type="GO" id="GO:0016791">
    <property type="term" value="F:phosphatase activity"/>
    <property type="evidence" value="ECO:0007669"/>
    <property type="project" value="TreeGrafter"/>
</dbReference>
<accession>A0A420DIC9</accession>
<evidence type="ECO:0000313" key="3">
    <source>
        <dbReference type="Proteomes" id="UP000284407"/>
    </source>
</evidence>
<dbReference type="SUPFAM" id="SSF56300">
    <property type="entry name" value="Metallo-dependent phosphatases"/>
    <property type="match status" value="1"/>
</dbReference>
<dbReference type="Proteomes" id="UP000284407">
    <property type="component" value="Unassembled WGS sequence"/>
</dbReference>
<dbReference type="RefSeq" id="WP_025061983.1">
    <property type="nucleotide sequence ID" value="NZ_RAQK01000002.1"/>
</dbReference>
<dbReference type="InterPro" id="IPR011152">
    <property type="entry name" value="Pesterase_MJ0912"/>
</dbReference>